<comment type="caution">
    <text evidence="7">The sequence shown here is derived from an EMBL/GenBank/DDBJ whole genome shotgun (WGS) entry which is preliminary data.</text>
</comment>
<dbReference type="SUPFAM" id="SSF54373">
    <property type="entry name" value="FAD-linked reductases, C-terminal domain"/>
    <property type="match status" value="1"/>
</dbReference>
<evidence type="ECO:0000259" key="6">
    <source>
        <dbReference type="Pfam" id="PF01494"/>
    </source>
</evidence>
<dbReference type="Pfam" id="PF01494">
    <property type="entry name" value="FAD_binding_3"/>
    <property type="match status" value="1"/>
</dbReference>
<dbReference type="Proteomes" id="UP001642405">
    <property type="component" value="Unassembled WGS sequence"/>
</dbReference>
<keyword evidence="3" id="KW-0274">FAD</keyword>
<protein>
    <recommendedName>
        <fullName evidence="6">FAD-binding domain-containing protein</fullName>
    </recommendedName>
</protein>
<evidence type="ECO:0000256" key="2">
    <source>
        <dbReference type="ARBA" id="ARBA00022630"/>
    </source>
</evidence>
<sequence>MASFLAALQTYFAQYFPTVTTKQQRQHLSGSHSQSQSQSPSTMTKPLDIVIVGGGIAGLSAAIAIRLAGHNVVVLEAAEKIEEIGAGLQFSANATRILAEWGIDKSILGDVVEPYSCIMKRWKDGATLSSVALNSYHRKQYGAPFWDIHRHDLIMALLARATELGARVLANSKVTDLDLDTATVTLQTGDVHTGDLVLAADGLNSFCRQKFVPTDQPEYTGDIAFRVLLNVADLAEDETELRAMAATPQCTYWLGPNGHAIVYILKGGKQINLVAVAPDDLPPGVIRAPCPTENVLKVFKDWDPLLKKIMAQEKTIWKWKLHKRPPLLDWCHPGGRFTLIGDAVHPTLPYLSQGAGISLEDAAVLGQVLTESVPLAEAIKKYESLRQPRTTKIVHSATRQQFWYHLADGPKQQERDAIMGLEVSPVDDPFLWREPVFAPWLYGYDAYAEAKKVAGNSAGFANGKKN</sequence>
<keyword evidence="2" id="KW-0285">Flavoprotein</keyword>
<keyword evidence="8" id="KW-1185">Reference proteome</keyword>
<dbReference type="PRINTS" id="PR00420">
    <property type="entry name" value="RNGMNOXGNASE"/>
</dbReference>
<dbReference type="InterPro" id="IPR050493">
    <property type="entry name" value="FAD-dep_Monooxygenase_BioMet"/>
</dbReference>
<proteinExistence type="inferred from homology"/>
<evidence type="ECO:0000313" key="8">
    <source>
        <dbReference type="Proteomes" id="UP001642405"/>
    </source>
</evidence>
<dbReference type="PANTHER" id="PTHR13789:SF147">
    <property type="entry name" value="PUTATIVE (AFU_ORTHOLOGUE AFUA_2G01950)-RELATED"/>
    <property type="match status" value="1"/>
</dbReference>
<reference evidence="7 8" key="1">
    <citation type="submission" date="2024-01" db="EMBL/GenBank/DDBJ databases">
        <authorList>
            <person name="Allen C."/>
            <person name="Tagirdzhanova G."/>
        </authorList>
    </citation>
    <scope>NUCLEOTIDE SEQUENCE [LARGE SCALE GENOMIC DNA]</scope>
</reference>
<comment type="similarity">
    <text evidence="1">Belongs to the paxM FAD-dependent monooxygenase family.</text>
</comment>
<accession>A0ABP0BWM1</accession>
<dbReference type="EMBL" id="CAWUHB010000027">
    <property type="protein sequence ID" value="CAK7223385.1"/>
    <property type="molecule type" value="Genomic_DNA"/>
</dbReference>
<evidence type="ECO:0000313" key="7">
    <source>
        <dbReference type="EMBL" id="CAK7223385.1"/>
    </source>
</evidence>
<keyword evidence="5" id="KW-0503">Monooxygenase</keyword>
<keyword evidence="4" id="KW-0560">Oxidoreductase</keyword>
<evidence type="ECO:0000256" key="5">
    <source>
        <dbReference type="ARBA" id="ARBA00023033"/>
    </source>
</evidence>
<name>A0ABP0BWM1_9PEZI</name>
<evidence type="ECO:0000256" key="3">
    <source>
        <dbReference type="ARBA" id="ARBA00022827"/>
    </source>
</evidence>
<dbReference type="PANTHER" id="PTHR13789">
    <property type="entry name" value="MONOOXYGENASE"/>
    <property type="match status" value="1"/>
</dbReference>
<gene>
    <name evidence="7" type="ORF">SCUCBS95973_005160</name>
</gene>
<dbReference type="Gene3D" id="3.50.50.60">
    <property type="entry name" value="FAD/NAD(P)-binding domain"/>
    <property type="match status" value="1"/>
</dbReference>
<evidence type="ECO:0000256" key="4">
    <source>
        <dbReference type="ARBA" id="ARBA00023002"/>
    </source>
</evidence>
<dbReference type="InterPro" id="IPR036188">
    <property type="entry name" value="FAD/NAD-bd_sf"/>
</dbReference>
<organism evidence="7 8">
    <name type="scientific">Sporothrix curviconia</name>
    <dbReference type="NCBI Taxonomy" id="1260050"/>
    <lineage>
        <taxon>Eukaryota</taxon>
        <taxon>Fungi</taxon>
        <taxon>Dikarya</taxon>
        <taxon>Ascomycota</taxon>
        <taxon>Pezizomycotina</taxon>
        <taxon>Sordariomycetes</taxon>
        <taxon>Sordariomycetidae</taxon>
        <taxon>Ophiostomatales</taxon>
        <taxon>Ophiostomataceae</taxon>
        <taxon>Sporothrix</taxon>
    </lineage>
</organism>
<feature type="domain" description="FAD-binding" evidence="6">
    <location>
        <begin position="48"/>
        <end position="395"/>
    </location>
</feature>
<dbReference type="InterPro" id="IPR002938">
    <property type="entry name" value="FAD-bd"/>
</dbReference>
<dbReference type="SUPFAM" id="SSF51905">
    <property type="entry name" value="FAD/NAD(P)-binding domain"/>
    <property type="match status" value="1"/>
</dbReference>
<evidence type="ECO:0000256" key="1">
    <source>
        <dbReference type="ARBA" id="ARBA00007992"/>
    </source>
</evidence>